<keyword evidence="2" id="KW-1185">Reference proteome</keyword>
<proteinExistence type="predicted"/>
<evidence type="ECO:0000313" key="2">
    <source>
        <dbReference type="Proteomes" id="UP000189431"/>
    </source>
</evidence>
<dbReference type="Pfam" id="PF18728">
    <property type="entry name" value="HEPN_AbiV"/>
    <property type="match status" value="1"/>
</dbReference>
<evidence type="ECO:0008006" key="3">
    <source>
        <dbReference type="Google" id="ProtNLM"/>
    </source>
</evidence>
<comment type="caution">
    <text evidence="1">The sequence shown here is derived from an EMBL/GenBank/DDBJ whole genome shotgun (WGS) entry which is preliminary data.</text>
</comment>
<dbReference type="InterPro" id="IPR030987">
    <property type="entry name" value="AbiV"/>
</dbReference>
<accession>A0ABX3KSZ4</accession>
<dbReference type="NCBIfam" id="TIGR04498">
    <property type="entry name" value="AbiV_defense"/>
    <property type="match status" value="1"/>
</dbReference>
<reference evidence="2" key="1">
    <citation type="submission" date="2017-01" db="EMBL/GenBank/DDBJ databases">
        <title>Draft genome of the species Salinivibrio costicola subsp. alcaliphilus.</title>
        <authorList>
            <person name="Lopez-Hermoso C."/>
            <person name="De La Haba R."/>
            <person name="Sanchez-Porro C."/>
            <person name="Ventosa A."/>
        </authorList>
    </citation>
    <scope>NUCLEOTIDE SEQUENCE [LARGE SCALE GENOMIC DNA]</scope>
    <source>
        <strain evidence="2">CBH448</strain>
    </source>
</reference>
<dbReference type="RefSeq" id="WP_077669439.1">
    <property type="nucleotide sequence ID" value="NZ_MUFR01000016.1"/>
</dbReference>
<name>A0ABX3KSZ4_SALCS</name>
<sequence length="196" mass="23079">MYADNELNQLSEMAYQNACELLEESLILFNASRFPRAYVLAHLASEEIAKIPMIYGTRVRLKGDEKIDWKHFNKRLTGHQSKLRSLAQFDYINDELDLIRNRDLKRYETQLDFVKKFDLIKNMGLYSGYHENTVFKPSDQFTLESAKSMINLTEGRLKCLKSNWQGMISGEVTDQNYEVHKAYTMTRDMFYDESSR</sequence>
<evidence type="ECO:0000313" key="1">
    <source>
        <dbReference type="EMBL" id="OOF34092.1"/>
    </source>
</evidence>
<protein>
    <recommendedName>
        <fullName evidence="3">AbiV family abortive infection protein</fullName>
    </recommendedName>
</protein>
<dbReference type="Proteomes" id="UP000189431">
    <property type="component" value="Unassembled WGS sequence"/>
</dbReference>
<gene>
    <name evidence="1" type="ORF">BZJ21_07085</name>
</gene>
<dbReference type="EMBL" id="MUFR01000016">
    <property type="protein sequence ID" value="OOF34092.1"/>
    <property type="molecule type" value="Genomic_DNA"/>
</dbReference>
<organism evidence="1 2">
    <name type="scientific">Salinivibrio costicola subsp. alcaliphilus</name>
    <dbReference type="NCBI Taxonomy" id="272773"/>
    <lineage>
        <taxon>Bacteria</taxon>
        <taxon>Pseudomonadati</taxon>
        <taxon>Pseudomonadota</taxon>
        <taxon>Gammaproteobacteria</taxon>
        <taxon>Vibrionales</taxon>
        <taxon>Vibrionaceae</taxon>
        <taxon>Salinivibrio</taxon>
    </lineage>
</organism>